<dbReference type="Proteomes" id="UP000183461">
    <property type="component" value="Unassembled WGS sequence"/>
</dbReference>
<name>A0A1K1MZ17_RUMFL</name>
<sequence>MNIYPLIEELLNKKPHIIDIFPMTVPQKEDDRYFDAEKYFQRNRADLDRKLTNIILKLYCYYDMTAVTADNSVKNPDTEEFVTLLYSCFSGGVSYVNILLPECEVLLTLNSDDLYMTVYNAHGEAAELISQLVSAEGLFFRRAE</sequence>
<gene>
    <name evidence="1" type="ORF">SAMN02910280_1524</name>
</gene>
<dbReference type="AlphaFoldDB" id="A0A1K1MZ17"/>
<reference evidence="2" key="1">
    <citation type="submission" date="2016-11" db="EMBL/GenBank/DDBJ databases">
        <authorList>
            <person name="Varghese N."/>
            <person name="Submissions S."/>
        </authorList>
    </citation>
    <scope>NUCLEOTIDE SEQUENCE [LARGE SCALE GENOMIC DNA]</scope>
    <source>
        <strain evidence="2">YL228</strain>
    </source>
</reference>
<protein>
    <submittedName>
        <fullName evidence="1">Uncharacterized protein</fullName>
    </submittedName>
</protein>
<organism evidence="1 2">
    <name type="scientific">Ruminococcus flavefaciens</name>
    <dbReference type="NCBI Taxonomy" id="1265"/>
    <lineage>
        <taxon>Bacteria</taxon>
        <taxon>Bacillati</taxon>
        <taxon>Bacillota</taxon>
        <taxon>Clostridia</taxon>
        <taxon>Eubacteriales</taxon>
        <taxon>Oscillospiraceae</taxon>
        <taxon>Ruminococcus</taxon>
    </lineage>
</organism>
<proteinExistence type="predicted"/>
<dbReference type="RefSeq" id="WP_072299849.1">
    <property type="nucleotide sequence ID" value="NZ_FPIP01000003.1"/>
</dbReference>
<dbReference type="EMBL" id="FPIP01000003">
    <property type="protein sequence ID" value="SFW28273.1"/>
    <property type="molecule type" value="Genomic_DNA"/>
</dbReference>
<accession>A0A1K1MZ17</accession>
<evidence type="ECO:0000313" key="1">
    <source>
        <dbReference type="EMBL" id="SFW28273.1"/>
    </source>
</evidence>
<evidence type="ECO:0000313" key="2">
    <source>
        <dbReference type="Proteomes" id="UP000183461"/>
    </source>
</evidence>